<keyword evidence="2" id="KW-0378">Hydrolase</keyword>
<name>A0A4Q9QGY4_9GAMM</name>
<protein>
    <submittedName>
        <fullName evidence="2">Alpha/beta hydrolase</fullName>
    </submittedName>
</protein>
<dbReference type="Gene3D" id="3.40.50.1820">
    <property type="entry name" value="alpha/beta hydrolase"/>
    <property type="match status" value="1"/>
</dbReference>
<comment type="caution">
    <text evidence="2">The sequence shown here is derived from an EMBL/GenBank/DDBJ whole genome shotgun (WGS) entry which is preliminary data.</text>
</comment>
<dbReference type="InterPro" id="IPR029058">
    <property type="entry name" value="AB_hydrolase_fold"/>
</dbReference>
<dbReference type="InterPro" id="IPR000073">
    <property type="entry name" value="AB_hydrolase_1"/>
</dbReference>
<dbReference type="InterPro" id="IPR050228">
    <property type="entry name" value="Carboxylesterase_BioH"/>
</dbReference>
<gene>
    <name evidence="2" type="ORF">DNK06_23290</name>
</gene>
<dbReference type="Proteomes" id="UP000292302">
    <property type="component" value="Unassembled WGS sequence"/>
</dbReference>
<dbReference type="RefSeq" id="WP_131182337.1">
    <property type="nucleotide sequence ID" value="NZ_QJUI01000031.1"/>
</dbReference>
<keyword evidence="3" id="KW-1185">Reference proteome</keyword>
<proteinExistence type="predicted"/>
<accession>A0A4Q9QGY4</accession>
<dbReference type="AlphaFoldDB" id="A0A4Q9QGY4"/>
<reference evidence="2 3" key="1">
    <citation type="submission" date="2018-06" db="EMBL/GenBank/DDBJ databases">
        <title>Three novel Pseudomonas species isolated from symptomatic oak.</title>
        <authorList>
            <person name="Bueno-Gonzalez V."/>
            <person name="Brady C."/>
        </authorList>
    </citation>
    <scope>NUCLEOTIDE SEQUENCE [LARGE SCALE GENOMIC DNA]</scope>
    <source>
        <strain evidence="2 3">P9A</strain>
    </source>
</reference>
<sequence length="294" mass="33170">MKPAIAVVDVHRTYKVHTEFHANPTAKKTVILVNGSLATTASFAQTVKYLVTQFNVVLYDQPYAGRSRPHNHNDHIISKEDEAAILLDLIEHYQAQYLMSFSWGGVGSMLALAKRPRTLEKAVFASFSPILNEPMLDYLGRALVCLNQEDGDKVGHLVNDTIGKYLPSLFKRYNHKHISSLSKHEYRQMNAHIQQVLRMEAHCHMDCLGNIDIPLLFINGEHDEYTSAADARLIAQHIHDCQFATVDNVGHFIDMEHKGAWLQTQNTLLNFLQSSATSSKRYTAHPSLQHAMAV</sequence>
<dbReference type="PANTHER" id="PTHR43194">
    <property type="entry name" value="HYDROLASE ALPHA/BETA FOLD FAMILY"/>
    <property type="match status" value="1"/>
</dbReference>
<evidence type="ECO:0000313" key="3">
    <source>
        <dbReference type="Proteomes" id="UP000292302"/>
    </source>
</evidence>
<dbReference type="OrthoDB" id="6984192at2"/>
<feature type="domain" description="AB hydrolase-1" evidence="1">
    <location>
        <begin position="29"/>
        <end position="257"/>
    </location>
</feature>
<dbReference type="SUPFAM" id="SSF53474">
    <property type="entry name" value="alpha/beta-Hydrolases"/>
    <property type="match status" value="1"/>
</dbReference>
<dbReference type="PANTHER" id="PTHR43194:SF5">
    <property type="entry name" value="PIMELOYL-[ACYL-CARRIER PROTEIN] METHYL ESTER ESTERASE"/>
    <property type="match status" value="1"/>
</dbReference>
<dbReference type="GO" id="GO:0016787">
    <property type="term" value="F:hydrolase activity"/>
    <property type="evidence" value="ECO:0007669"/>
    <property type="project" value="UniProtKB-KW"/>
</dbReference>
<dbReference type="EMBL" id="QJUI01000031">
    <property type="protein sequence ID" value="TBU71826.1"/>
    <property type="molecule type" value="Genomic_DNA"/>
</dbReference>
<evidence type="ECO:0000259" key="1">
    <source>
        <dbReference type="Pfam" id="PF00561"/>
    </source>
</evidence>
<evidence type="ECO:0000313" key="2">
    <source>
        <dbReference type="EMBL" id="TBU71826.1"/>
    </source>
</evidence>
<dbReference type="Pfam" id="PF00561">
    <property type="entry name" value="Abhydrolase_1"/>
    <property type="match status" value="1"/>
</dbReference>
<organism evidence="2 3">
    <name type="scientific">Phytopseudomonas daroniae</name>
    <dbReference type="NCBI Taxonomy" id="2487519"/>
    <lineage>
        <taxon>Bacteria</taxon>
        <taxon>Pseudomonadati</taxon>
        <taxon>Pseudomonadota</taxon>
        <taxon>Gammaproteobacteria</taxon>
        <taxon>Pseudomonadales</taxon>
        <taxon>Pseudomonadaceae</taxon>
        <taxon>Phytopseudomonas</taxon>
    </lineage>
</organism>